<dbReference type="RefSeq" id="WP_168568687.1">
    <property type="nucleotide sequence ID" value="NZ_CP051167.1"/>
</dbReference>
<evidence type="ECO:0000313" key="9">
    <source>
        <dbReference type="EMBL" id="QIZ70532.1"/>
    </source>
</evidence>
<evidence type="ECO:0000259" key="7">
    <source>
        <dbReference type="Pfam" id="PF03958"/>
    </source>
</evidence>
<dbReference type="InterPro" id="IPR050810">
    <property type="entry name" value="Bact_Secretion_Sys_Channel"/>
</dbReference>
<dbReference type="InterPro" id="IPR004846">
    <property type="entry name" value="T2SS/T3SS_dom"/>
</dbReference>
<sequence>MRQELALGYLFGASAIAIAIAQPAWAQPTQVTGVRLNPSGGGVEVILEGSGGDRPQVFTVNRGNDVVADIVNAQLSLPGGQSFRENNPAPGITSVVVTPLDANSIRVVVTGSNSPPQVTIDQANSGGILLGYTTGGNTAAVPSTTTPPPPPSTAQRQPDVMVPNPDVTIDGLPTANNGRVSQQQPPPFLPRAVAPPVGDIAISNVIPGVEAINLGTGERIDRLVLRDAPVRDVLALLARAAGLNLAYVPGYDTSEDPGAPRTSVTRDFGELSEESTEAVEIGTRTISLDIQDESINDVFNYILRLAELESNRVGSTIFVGPRLPDSARNVVTRTLRLNQLELLPTLNFLVAQGAERNEVSTTTQIVTTGEGATAQQFTNTTTRVELLAADSLEEPYVGYAALPLKGVLISGDERTNSITIVGPPSKVQLATAMLSQLDVRQRQVAVNVKVIDVNLSNSDEFNTSFSFGINDTFFVNDGGAAAVNFGGYNPPSRASATQGLIVPPVINNPIQGETQFDRENTINVPLTAPGSGGLFLRPLPPVSNNPLRVRVSDYEVFTVDNDGNIEVGSAEFSLPGLFKYPQRFLATLQAQILSRNAKILTDPTLVVQEGQQASVALTQQVVESIEVVFTDTNAGTRETRNAQFADVGLTLDVAVERIDDNGFVSLRLNPTVSSPIGQQDTGGGGFVTLVQTRSLDSGTIRLRDGQTLIVSGIIQDQDRTTVSKVPILGDLPLIGSLFRSTNKTNERAEVIVLLTPQILDDSDMANYGYGYSPGPEARQLMNR</sequence>
<evidence type="ECO:0000256" key="3">
    <source>
        <dbReference type="RuleBase" id="RU004004"/>
    </source>
</evidence>
<dbReference type="Pfam" id="PF11741">
    <property type="entry name" value="AMIN"/>
    <property type="match status" value="1"/>
</dbReference>
<dbReference type="InterPro" id="IPR005644">
    <property type="entry name" value="NolW-like"/>
</dbReference>
<feature type="domain" description="NolW-like" evidence="7">
    <location>
        <begin position="369"/>
        <end position="443"/>
    </location>
</feature>
<reference evidence="9 10" key="1">
    <citation type="submission" date="2020-04" db="EMBL/GenBank/DDBJ databases">
        <authorList>
            <person name="Basu S."/>
            <person name="Maruthanayagam V."/>
            <person name="Chakraborty S."/>
            <person name="Pramanik A."/>
            <person name="Mukherjee J."/>
            <person name="Brink B."/>
        </authorList>
    </citation>
    <scope>NUCLEOTIDE SEQUENCE [LARGE SCALE GENOMIC DNA]</scope>
    <source>
        <strain evidence="9 10">AP17</strain>
    </source>
</reference>
<organism evidence="9 10">
    <name type="scientific">Oxynema aestuarii AP17</name>
    <dbReference type="NCBI Taxonomy" id="2064643"/>
    <lineage>
        <taxon>Bacteria</taxon>
        <taxon>Bacillati</taxon>
        <taxon>Cyanobacteriota</taxon>
        <taxon>Cyanophyceae</taxon>
        <taxon>Oscillatoriophycideae</taxon>
        <taxon>Oscillatoriales</taxon>
        <taxon>Oscillatoriaceae</taxon>
        <taxon>Oxynema</taxon>
        <taxon>Oxynema aestuarii</taxon>
    </lineage>
</organism>
<dbReference type="InterPro" id="IPR038591">
    <property type="entry name" value="NolW-like_sf"/>
</dbReference>
<evidence type="ECO:0000259" key="8">
    <source>
        <dbReference type="Pfam" id="PF11741"/>
    </source>
</evidence>
<keyword evidence="3" id="KW-0813">Transport</keyword>
<keyword evidence="10" id="KW-1185">Reference proteome</keyword>
<proteinExistence type="inferred from homology"/>
<name>A0A6H1TVB6_9CYAN</name>
<evidence type="ECO:0000256" key="1">
    <source>
        <dbReference type="ARBA" id="ARBA00022729"/>
    </source>
</evidence>
<dbReference type="Pfam" id="PF03958">
    <property type="entry name" value="Secretin_N"/>
    <property type="match status" value="1"/>
</dbReference>
<comment type="subcellular location">
    <subcellularLocation>
        <location evidence="3">Cell outer membrane</location>
    </subcellularLocation>
</comment>
<comment type="similarity">
    <text evidence="2">Belongs to the bacterial secretin family.</text>
</comment>
<dbReference type="Proteomes" id="UP000500857">
    <property type="component" value="Chromosome"/>
</dbReference>
<evidence type="ECO:0000256" key="4">
    <source>
        <dbReference type="SAM" id="MobiDB-lite"/>
    </source>
</evidence>
<dbReference type="EMBL" id="CP051167">
    <property type="protein sequence ID" value="QIZ70532.1"/>
    <property type="molecule type" value="Genomic_DNA"/>
</dbReference>
<dbReference type="Gene3D" id="3.30.1370.120">
    <property type="match status" value="1"/>
</dbReference>
<dbReference type="AlphaFoldDB" id="A0A6H1TVB6"/>
<dbReference type="Pfam" id="PF00263">
    <property type="entry name" value="Secretin"/>
    <property type="match status" value="1"/>
</dbReference>
<dbReference type="GO" id="GO:0009306">
    <property type="term" value="P:protein secretion"/>
    <property type="evidence" value="ECO:0007669"/>
    <property type="project" value="InterPro"/>
</dbReference>
<dbReference type="PANTHER" id="PTHR30332">
    <property type="entry name" value="PROBABLE GENERAL SECRETION PATHWAY PROTEIN D"/>
    <property type="match status" value="1"/>
</dbReference>
<accession>A0A6H1TVB6</accession>
<dbReference type="Gene3D" id="2.60.40.3500">
    <property type="match status" value="1"/>
</dbReference>
<feature type="domain" description="AMIN" evidence="8">
    <location>
        <begin position="34"/>
        <end position="124"/>
    </location>
</feature>
<feature type="chain" id="PRO_5026259478" evidence="5">
    <location>
        <begin position="27"/>
        <end position="783"/>
    </location>
</feature>
<dbReference type="GO" id="GO:0009279">
    <property type="term" value="C:cell outer membrane"/>
    <property type="evidence" value="ECO:0007669"/>
    <property type="project" value="UniProtKB-SubCell"/>
</dbReference>
<gene>
    <name evidence="9" type="ORF">HCG48_08010</name>
</gene>
<feature type="region of interest" description="Disordered" evidence="4">
    <location>
        <begin position="139"/>
        <end position="160"/>
    </location>
</feature>
<evidence type="ECO:0000259" key="6">
    <source>
        <dbReference type="Pfam" id="PF00263"/>
    </source>
</evidence>
<dbReference type="PANTHER" id="PTHR30332:SF17">
    <property type="entry name" value="TYPE IV PILIATION SYSTEM PROTEIN DR_0774-RELATED"/>
    <property type="match status" value="1"/>
</dbReference>
<protein>
    <submittedName>
        <fullName evidence="9">AMIN domain-containing protein</fullName>
    </submittedName>
</protein>
<dbReference type="InterPro" id="IPR021731">
    <property type="entry name" value="AMIN_dom"/>
</dbReference>
<dbReference type="GO" id="GO:0015627">
    <property type="term" value="C:type II protein secretion system complex"/>
    <property type="evidence" value="ECO:0007669"/>
    <property type="project" value="TreeGrafter"/>
</dbReference>
<feature type="domain" description="Type II/III secretion system secretin-like" evidence="6">
    <location>
        <begin position="595"/>
        <end position="759"/>
    </location>
</feature>
<dbReference type="KEGG" id="oxy:HCG48_08010"/>
<evidence type="ECO:0000256" key="2">
    <source>
        <dbReference type="RuleBase" id="RU004003"/>
    </source>
</evidence>
<evidence type="ECO:0000256" key="5">
    <source>
        <dbReference type="SAM" id="SignalP"/>
    </source>
</evidence>
<keyword evidence="1 5" id="KW-0732">Signal</keyword>
<evidence type="ECO:0000313" key="10">
    <source>
        <dbReference type="Proteomes" id="UP000500857"/>
    </source>
</evidence>
<feature type="signal peptide" evidence="5">
    <location>
        <begin position="1"/>
        <end position="26"/>
    </location>
</feature>